<evidence type="ECO:0000256" key="10">
    <source>
        <dbReference type="ARBA" id="ARBA00023004"/>
    </source>
</evidence>
<keyword evidence="6" id="KW-0819">tRNA processing</keyword>
<dbReference type="GO" id="GO:0034227">
    <property type="term" value="P:tRNA thio-modification"/>
    <property type="evidence" value="ECO:0007669"/>
    <property type="project" value="UniProtKB-ARBA"/>
</dbReference>
<dbReference type="FunFam" id="3.40.640.10:FF:000003">
    <property type="entry name" value="Cysteine desulfurase IscS"/>
    <property type="match status" value="1"/>
</dbReference>
<dbReference type="PROSITE" id="PS00595">
    <property type="entry name" value="AA_TRANSFER_CLASS_5"/>
    <property type="match status" value="1"/>
</dbReference>
<dbReference type="GO" id="GO:0046872">
    <property type="term" value="F:metal ion binding"/>
    <property type="evidence" value="ECO:0007669"/>
    <property type="project" value="UniProtKB-KW"/>
</dbReference>
<dbReference type="NCBIfam" id="NF002806">
    <property type="entry name" value="PRK02948.1"/>
    <property type="match status" value="1"/>
</dbReference>
<dbReference type="InterPro" id="IPR020578">
    <property type="entry name" value="Aminotrans_V_PyrdxlP_BS"/>
</dbReference>
<dbReference type="NCBIfam" id="TIGR02006">
    <property type="entry name" value="IscS"/>
    <property type="match status" value="1"/>
</dbReference>
<dbReference type="GO" id="GO:0002098">
    <property type="term" value="P:tRNA wobble uridine modification"/>
    <property type="evidence" value="ECO:0007669"/>
    <property type="project" value="UniProtKB-ARBA"/>
</dbReference>
<evidence type="ECO:0000256" key="15">
    <source>
        <dbReference type="RuleBase" id="RU004504"/>
    </source>
</evidence>
<evidence type="ECO:0000256" key="5">
    <source>
        <dbReference type="ARBA" id="ARBA00022679"/>
    </source>
</evidence>
<dbReference type="SUPFAM" id="SSF53383">
    <property type="entry name" value="PLP-dependent transferases"/>
    <property type="match status" value="1"/>
</dbReference>
<evidence type="ECO:0000256" key="6">
    <source>
        <dbReference type="ARBA" id="ARBA00022694"/>
    </source>
</evidence>
<gene>
    <name evidence="17" type="primary">NFS1</name>
    <name evidence="17" type="ORF">CLIB1423_01S02432</name>
</gene>
<evidence type="ECO:0000256" key="14">
    <source>
        <dbReference type="ARBA" id="ARBA00080923"/>
    </source>
</evidence>
<evidence type="ECO:0000256" key="4">
    <source>
        <dbReference type="ARBA" id="ARBA00017115"/>
    </source>
</evidence>
<comment type="similarity">
    <text evidence="2">Belongs to the class-V pyridoxal-phosphate-dependent aminotransferase family. NifS/IscS subfamily.</text>
</comment>
<proteinExistence type="inferred from homology"/>
<dbReference type="Pfam" id="PF00266">
    <property type="entry name" value="Aminotran_5"/>
    <property type="match status" value="1"/>
</dbReference>
<reference evidence="17" key="1">
    <citation type="submission" date="2022-03" db="EMBL/GenBank/DDBJ databases">
        <authorList>
            <person name="Legras J.-L."/>
            <person name="Devillers H."/>
            <person name="Grondin C."/>
        </authorList>
    </citation>
    <scope>NUCLEOTIDE SEQUENCE</scope>
    <source>
        <strain evidence="17">CLIB 1423</strain>
    </source>
</reference>
<accession>A0A9P0VVA2</accession>
<keyword evidence="18" id="KW-1185">Reference proteome</keyword>
<evidence type="ECO:0000259" key="16">
    <source>
        <dbReference type="Pfam" id="PF00266"/>
    </source>
</evidence>
<dbReference type="InterPro" id="IPR010240">
    <property type="entry name" value="Cys_deSase_IscS"/>
</dbReference>
<feature type="domain" description="Aminotransferase class V" evidence="16">
    <location>
        <begin position="78"/>
        <end position="442"/>
    </location>
</feature>
<dbReference type="AlphaFoldDB" id="A0A9P0VVA2"/>
<dbReference type="GO" id="GO:0044571">
    <property type="term" value="P:[2Fe-2S] cluster assembly"/>
    <property type="evidence" value="ECO:0007669"/>
    <property type="project" value="InterPro"/>
</dbReference>
<sequence>MLSRQILRNIARGSSARRVGGVRLLSQSKITSFATNAAESNSGANATVVIGNAQAPDGSAITLKTASRDESLFGTRPIYLDVQATTPTDPRVLDKMMEFYTGLYGNPHSSTHSYGWETEKEVEKARSYIADVINADPKEIIFTSGATESNNMSIKGVPRFYKKTKNHIITTQTEHKCVLDSARHLQDEGYEVTYLPVNEEGLISLDDLKKAIRKETCLVSVMAVNNEIGVIQPLKEIGQICRSKKIFFHTDAAQAYGKIDIDVNEMNIDLLSISSHKIYGPKGIGACYVRRRPRVRLDPIITGGGQERGLRSGTLAPPLVAGFGEAARIMKQDMKYDQEYIHRLSEKLKKGLLSIPSTQLNGSLDPASQYPGCVNISFAYIEGESLLMALKDIALSSGSACTSASLEPSYVLHALGADDALAHSSIRFGIGRFTTEAEIDYVVAAIQERVDFLRKMSPLWEMVQEGIDLNTIEWSGH</sequence>
<evidence type="ECO:0000313" key="18">
    <source>
        <dbReference type="Proteomes" id="UP000837801"/>
    </source>
</evidence>
<organism evidence="17 18">
    <name type="scientific">[Candida] railenensis</name>
    <dbReference type="NCBI Taxonomy" id="45579"/>
    <lineage>
        <taxon>Eukaryota</taxon>
        <taxon>Fungi</taxon>
        <taxon>Dikarya</taxon>
        <taxon>Ascomycota</taxon>
        <taxon>Saccharomycotina</taxon>
        <taxon>Pichiomycetes</taxon>
        <taxon>Debaryomycetaceae</taxon>
        <taxon>Kurtzmaniella</taxon>
    </lineage>
</organism>
<dbReference type="EC" id="2.8.1.7" evidence="3"/>
<dbReference type="GO" id="GO:0051536">
    <property type="term" value="F:iron-sulfur cluster binding"/>
    <property type="evidence" value="ECO:0007669"/>
    <property type="project" value="UniProtKB-KW"/>
</dbReference>
<evidence type="ECO:0000256" key="9">
    <source>
        <dbReference type="ARBA" id="ARBA00022946"/>
    </source>
</evidence>
<evidence type="ECO:0000313" key="17">
    <source>
        <dbReference type="EMBL" id="CAH2350098.1"/>
    </source>
</evidence>
<evidence type="ECO:0000256" key="2">
    <source>
        <dbReference type="ARBA" id="ARBA00006490"/>
    </source>
</evidence>
<dbReference type="PANTHER" id="PTHR11601">
    <property type="entry name" value="CYSTEINE DESULFURYLASE FAMILY MEMBER"/>
    <property type="match status" value="1"/>
</dbReference>
<dbReference type="NCBIfam" id="NF010611">
    <property type="entry name" value="PRK14012.1"/>
    <property type="match status" value="1"/>
</dbReference>
<keyword evidence="5" id="KW-0808">Transferase</keyword>
<comment type="cofactor">
    <cofactor evidence="1 15">
        <name>pyridoxal 5'-phosphate</name>
        <dbReference type="ChEBI" id="CHEBI:597326"/>
    </cofactor>
</comment>
<evidence type="ECO:0000256" key="8">
    <source>
        <dbReference type="ARBA" id="ARBA00022898"/>
    </source>
</evidence>
<keyword evidence="10" id="KW-0408">Iron</keyword>
<dbReference type="HAMAP" id="MF_00331">
    <property type="entry name" value="Cys_desulf_IscS"/>
    <property type="match status" value="1"/>
</dbReference>
<keyword evidence="7" id="KW-0479">Metal-binding</keyword>
<comment type="function">
    <text evidence="12">Catalyzes the removal of elemental sulfur from cysteine to produce alanine. It supplies the inorganic sulfur for iron-sulfur (Fe-S) clusters. Plays a role in both tRNA-processing and mitochondrial metabolism. Involved in the 2-thio-modification of both 5-carboxymethylaminomethyl-2-thiouridine in mitochondrial tRNAs and 5-methoxycarbonylmethyl-2-thiouridine (mcm5s2U) in cytoplasmic tRNAs.</text>
</comment>
<dbReference type="Proteomes" id="UP000837801">
    <property type="component" value="Unassembled WGS sequence"/>
</dbReference>
<dbReference type="Gene3D" id="3.40.640.10">
    <property type="entry name" value="Type I PLP-dependent aspartate aminotransferase-like (Major domain)"/>
    <property type="match status" value="1"/>
</dbReference>
<dbReference type="GO" id="GO:0031071">
    <property type="term" value="F:cysteine desulfurase activity"/>
    <property type="evidence" value="ECO:0007669"/>
    <property type="project" value="UniProtKB-EC"/>
</dbReference>
<evidence type="ECO:0000256" key="7">
    <source>
        <dbReference type="ARBA" id="ARBA00022723"/>
    </source>
</evidence>
<evidence type="ECO:0000256" key="11">
    <source>
        <dbReference type="ARBA" id="ARBA00023014"/>
    </source>
</evidence>
<dbReference type="InterPro" id="IPR015424">
    <property type="entry name" value="PyrdxlP-dep_Trfase"/>
</dbReference>
<dbReference type="FunFam" id="3.90.1150.10:FF:000002">
    <property type="entry name" value="Cysteine desulfurase IscS"/>
    <property type="match status" value="1"/>
</dbReference>
<dbReference type="GO" id="GO:0005634">
    <property type="term" value="C:nucleus"/>
    <property type="evidence" value="ECO:0007669"/>
    <property type="project" value="TreeGrafter"/>
</dbReference>
<dbReference type="GO" id="GO:0030170">
    <property type="term" value="F:pyridoxal phosphate binding"/>
    <property type="evidence" value="ECO:0007669"/>
    <property type="project" value="InterPro"/>
</dbReference>
<dbReference type="GO" id="GO:0005739">
    <property type="term" value="C:mitochondrion"/>
    <property type="evidence" value="ECO:0007669"/>
    <property type="project" value="TreeGrafter"/>
</dbReference>
<keyword evidence="8" id="KW-0663">Pyridoxal phosphate</keyword>
<dbReference type="GO" id="GO:1990221">
    <property type="term" value="C:L-cysteine desulfurase complex"/>
    <property type="evidence" value="ECO:0007669"/>
    <property type="project" value="UniProtKB-ARBA"/>
</dbReference>
<dbReference type="Gene3D" id="3.90.1150.10">
    <property type="entry name" value="Aspartate Aminotransferase, domain 1"/>
    <property type="match status" value="1"/>
</dbReference>
<dbReference type="EMBL" id="CAKXYY010000001">
    <property type="protein sequence ID" value="CAH2350098.1"/>
    <property type="molecule type" value="Genomic_DNA"/>
</dbReference>
<keyword evidence="11" id="KW-0411">Iron-sulfur</keyword>
<name>A0A9P0VVA2_9ASCO</name>
<dbReference type="InterPro" id="IPR015422">
    <property type="entry name" value="PyrdxlP-dep_Trfase_small"/>
</dbReference>
<dbReference type="PANTHER" id="PTHR11601:SF34">
    <property type="entry name" value="CYSTEINE DESULFURASE"/>
    <property type="match status" value="1"/>
</dbReference>
<evidence type="ECO:0000256" key="13">
    <source>
        <dbReference type="ARBA" id="ARBA00050776"/>
    </source>
</evidence>
<dbReference type="OrthoDB" id="10250117at2759"/>
<protein>
    <recommendedName>
        <fullName evidence="4">Cysteine desulfurase, mitochondrial</fullName>
        <ecNumber evidence="3">2.8.1.7</ecNumber>
    </recommendedName>
    <alternativeName>
        <fullName evidence="14">tRNA-splicing protein SPL1</fullName>
    </alternativeName>
</protein>
<evidence type="ECO:0000256" key="12">
    <source>
        <dbReference type="ARBA" id="ARBA00045623"/>
    </source>
</evidence>
<comment type="caution">
    <text evidence="17">The sequence shown here is derived from an EMBL/GenBank/DDBJ whole genome shotgun (WGS) entry which is preliminary data.</text>
</comment>
<keyword evidence="9" id="KW-0809">Transit peptide</keyword>
<evidence type="ECO:0000256" key="3">
    <source>
        <dbReference type="ARBA" id="ARBA00012239"/>
    </source>
</evidence>
<comment type="catalytic activity">
    <reaction evidence="13">
        <text>(sulfur carrier)-H + L-cysteine = (sulfur carrier)-SH + L-alanine</text>
        <dbReference type="Rhea" id="RHEA:43892"/>
        <dbReference type="Rhea" id="RHEA-COMP:14737"/>
        <dbReference type="Rhea" id="RHEA-COMP:14739"/>
        <dbReference type="ChEBI" id="CHEBI:29917"/>
        <dbReference type="ChEBI" id="CHEBI:35235"/>
        <dbReference type="ChEBI" id="CHEBI:57972"/>
        <dbReference type="ChEBI" id="CHEBI:64428"/>
        <dbReference type="EC" id="2.8.1.7"/>
    </reaction>
</comment>
<dbReference type="InterPro" id="IPR000192">
    <property type="entry name" value="Aminotrans_V_dom"/>
</dbReference>
<evidence type="ECO:0000256" key="1">
    <source>
        <dbReference type="ARBA" id="ARBA00001933"/>
    </source>
</evidence>
<dbReference type="InterPro" id="IPR015421">
    <property type="entry name" value="PyrdxlP-dep_Trfase_major"/>
</dbReference>